<evidence type="ECO:0000256" key="1">
    <source>
        <dbReference type="ARBA" id="ARBA00022679"/>
    </source>
</evidence>
<dbReference type="GO" id="GO:0004315">
    <property type="term" value="F:3-oxoacyl-[acyl-carrier-protein] synthase activity"/>
    <property type="evidence" value="ECO:0007669"/>
    <property type="project" value="InterPro"/>
</dbReference>
<dbReference type="STRING" id="1121455.SAMN02745728_00594"/>
<gene>
    <name evidence="5" type="ORF">SAMN02745728_00594</name>
</gene>
<keyword evidence="6" id="KW-1185">Reference proteome</keyword>
<name>A0A1M7S863_9BACT</name>
<dbReference type="GO" id="GO:0044550">
    <property type="term" value="P:secondary metabolite biosynthetic process"/>
    <property type="evidence" value="ECO:0007669"/>
    <property type="project" value="TreeGrafter"/>
</dbReference>
<dbReference type="PANTHER" id="PTHR34069:SF2">
    <property type="entry name" value="BETA-KETOACYL-[ACYL-CARRIER-PROTEIN] SYNTHASE III"/>
    <property type="match status" value="1"/>
</dbReference>
<dbReference type="NCBIfam" id="NF006829">
    <property type="entry name" value="PRK09352.1"/>
    <property type="match status" value="1"/>
</dbReference>
<organism evidence="5 6">
    <name type="scientific">Desulfovibrio litoralis DSM 11393</name>
    <dbReference type="NCBI Taxonomy" id="1121455"/>
    <lineage>
        <taxon>Bacteria</taxon>
        <taxon>Pseudomonadati</taxon>
        <taxon>Thermodesulfobacteriota</taxon>
        <taxon>Desulfovibrionia</taxon>
        <taxon>Desulfovibrionales</taxon>
        <taxon>Desulfovibrionaceae</taxon>
        <taxon>Desulfovibrio</taxon>
    </lineage>
</organism>
<dbReference type="AlphaFoldDB" id="A0A1M7S863"/>
<feature type="domain" description="Beta-ketoacyl-[acyl-carrier-protein] synthase III N-terminal" evidence="4">
    <location>
        <begin position="129"/>
        <end position="208"/>
    </location>
</feature>
<evidence type="ECO:0000313" key="6">
    <source>
        <dbReference type="Proteomes" id="UP000186469"/>
    </source>
</evidence>
<evidence type="ECO:0000313" key="5">
    <source>
        <dbReference type="EMBL" id="SHN54849.1"/>
    </source>
</evidence>
<evidence type="ECO:0000259" key="4">
    <source>
        <dbReference type="Pfam" id="PF08545"/>
    </source>
</evidence>
<dbReference type="InterPro" id="IPR013751">
    <property type="entry name" value="ACP_syn_III_N"/>
</dbReference>
<evidence type="ECO:0000256" key="2">
    <source>
        <dbReference type="ARBA" id="ARBA00023315"/>
    </source>
</evidence>
<feature type="domain" description="Beta-ketoacyl-[acyl-carrier-protein] synthase III C-terminal" evidence="3">
    <location>
        <begin position="269"/>
        <end position="352"/>
    </location>
</feature>
<dbReference type="PANTHER" id="PTHR34069">
    <property type="entry name" value="3-OXOACYL-[ACYL-CARRIER-PROTEIN] SYNTHASE 3"/>
    <property type="match status" value="1"/>
</dbReference>
<reference evidence="5 6" key="1">
    <citation type="submission" date="2016-12" db="EMBL/GenBank/DDBJ databases">
        <authorList>
            <person name="Song W.-J."/>
            <person name="Kurnit D.M."/>
        </authorList>
    </citation>
    <scope>NUCLEOTIDE SEQUENCE [LARGE SCALE GENOMIC DNA]</scope>
    <source>
        <strain evidence="5 6">DSM 11393</strain>
    </source>
</reference>
<dbReference type="SUPFAM" id="SSF53901">
    <property type="entry name" value="Thiolase-like"/>
    <property type="match status" value="1"/>
</dbReference>
<evidence type="ECO:0000259" key="3">
    <source>
        <dbReference type="Pfam" id="PF08541"/>
    </source>
</evidence>
<proteinExistence type="predicted"/>
<keyword evidence="2" id="KW-0012">Acyltransferase</keyword>
<dbReference type="Pfam" id="PF08545">
    <property type="entry name" value="ACP_syn_III"/>
    <property type="match status" value="1"/>
</dbReference>
<keyword evidence="1" id="KW-0808">Transferase</keyword>
<dbReference type="InterPro" id="IPR013747">
    <property type="entry name" value="ACP_syn_III_C"/>
</dbReference>
<dbReference type="CDD" id="cd00830">
    <property type="entry name" value="KAS_III"/>
    <property type="match status" value="1"/>
</dbReference>
<dbReference type="Pfam" id="PF08541">
    <property type="entry name" value="ACP_syn_III_C"/>
    <property type="match status" value="1"/>
</dbReference>
<dbReference type="GO" id="GO:0006633">
    <property type="term" value="P:fatty acid biosynthetic process"/>
    <property type="evidence" value="ECO:0007669"/>
    <property type="project" value="InterPro"/>
</dbReference>
<accession>A0A1M7S863</accession>
<protein>
    <submittedName>
        <fullName evidence="5">3-oxoacyl-[acyl-carrier-protein] synthase-3</fullName>
    </submittedName>
</protein>
<dbReference type="InterPro" id="IPR016039">
    <property type="entry name" value="Thiolase-like"/>
</dbReference>
<sequence length="358" mass="40108">MVFITNLNKNILEYNILIMKNKFARIKHIESYKPKILLDNIELNKAFPEWNVDKIAAKTGIENRYIADENETALDLAVVACNQLFDSGVCKKEDIDCLIFCTQSPDYVLPPNSCLLQDRLGLSTSIKAFDYTHGCSGYVYGLHLAKALIESGQSKNILFVTGDTYSRYINPKDRSVRPLFGDGATATFISAEEAEEAFIDHFIFSTDGRGLEALLVPVSGTRKNQVVKDKLHDKVLEDGMRTLENLYMNGREVYTYTLRSLPPLVSNTLEKANLMINDIDHFVFHQANAFMLESLRQKCEIPNEKFHLFLKDCGNTGSSSIPFLLANYMKQGRIKAGDKMLLAGFGVGYASALGIITV</sequence>
<dbReference type="EMBL" id="FRDI01000003">
    <property type="protein sequence ID" value="SHN54849.1"/>
    <property type="molecule type" value="Genomic_DNA"/>
</dbReference>
<dbReference type="Gene3D" id="3.40.47.10">
    <property type="match status" value="1"/>
</dbReference>
<dbReference type="Proteomes" id="UP000186469">
    <property type="component" value="Unassembled WGS sequence"/>
</dbReference>